<gene>
    <name evidence="3" type="ORF">FB566_0092</name>
</gene>
<feature type="transmembrane region" description="Helical" evidence="1">
    <location>
        <begin position="541"/>
        <end position="561"/>
    </location>
</feature>
<feature type="transmembrane region" description="Helical" evidence="1">
    <location>
        <begin position="424"/>
        <end position="445"/>
    </location>
</feature>
<comment type="caution">
    <text evidence="3">The sequence shown here is derived from an EMBL/GenBank/DDBJ whole genome shotgun (WGS) entry which is preliminary data.</text>
</comment>
<feature type="transmembrane region" description="Helical" evidence="1">
    <location>
        <begin position="394"/>
        <end position="412"/>
    </location>
</feature>
<evidence type="ECO:0000256" key="2">
    <source>
        <dbReference type="SAM" id="SignalP"/>
    </source>
</evidence>
<keyword evidence="2" id="KW-0732">Signal</keyword>
<accession>A0A543AQ04</accession>
<feature type="chain" id="PRO_5022232202" evidence="2">
    <location>
        <begin position="24"/>
        <end position="691"/>
    </location>
</feature>
<dbReference type="AlphaFoldDB" id="A0A543AQ04"/>
<sequence>MRWPLVVLVVLAVTLGVPSPAMARDDAAQDVYFLGIPNLVWTDLSPEATPAMWELLGESAAASLAVRAYPAKTCPDDAWASIGAGNRARSNYSSGQVCPLGSLIGPPLTTTDGTWFLAGENQLTISNAELSFKTTPGLLADLVGCAAAIGPGASVAAAHADGFVDRYRKEIPETAEELSVFSQDCPVTLVDPQTPVFGEDSVRRDAVAAADAAVAALIAVVPADAVLIVAGISDAEVPVNLHPIMVRGDGYEDRWLVSAATRRDGYVQLADLGPTMVSLTGGDAAGSGMTGQPMRATQVRPGDTATTVDFGINTNLAGQQIPPMSDGYYSTLTILGLLVLAAAIVLCRSRKRPHQRPFARVLLPVALVVGSLPVASLLVNALPWWQNDRPGMMLWLYMIGISLALAAVAWWGPWRRHPLGPPAAVAAVTALVLGIDCATGTNLQFNSLTGYSAITGARFTGMGNYAFGVYAAAGLMAVLYLSLRLRGWWRIGVITAAAAVAVLVIGYPGWGNDVGGVIALTPAFILAALHATGHRLSVTKILASLAVGAATISALMVVDYLRPPDQQTHLGRFVGEILNGSAFDTLLRKSSAALGTITNGPLTLLVIGACVAVPLLWHTRIVNQILARYPVVLSVGIGVFVVCLLGFAFNDSGIAVPAFTLAVAVPLFVATAARQAIMPETSTGDATAGKS</sequence>
<proteinExistence type="predicted"/>
<evidence type="ECO:0000313" key="3">
    <source>
        <dbReference type="EMBL" id="TQL74606.1"/>
    </source>
</evidence>
<keyword evidence="1" id="KW-0812">Transmembrane</keyword>
<keyword evidence="1" id="KW-1133">Transmembrane helix</keyword>
<keyword evidence="1" id="KW-0472">Membrane</keyword>
<name>A0A543AQ04_9ACTN</name>
<dbReference type="InParanoid" id="A0A543AQ04"/>
<dbReference type="EMBL" id="VFOW01000001">
    <property type="protein sequence ID" value="TQL74606.1"/>
    <property type="molecule type" value="Genomic_DNA"/>
</dbReference>
<feature type="signal peptide" evidence="2">
    <location>
        <begin position="1"/>
        <end position="23"/>
    </location>
</feature>
<feature type="transmembrane region" description="Helical" evidence="1">
    <location>
        <begin position="358"/>
        <end position="382"/>
    </location>
</feature>
<protein>
    <submittedName>
        <fullName evidence="3">Uncharacterized protein</fullName>
    </submittedName>
</protein>
<organism evidence="3 4">
    <name type="scientific">Stackebrandtia endophytica</name>
    <dbReference type="NCBI Taxonomy" id="1496996"/>
    <lineage>
        <taxon>Bacteria</taxon>
        <taxon>Bacillati</taxon>
        <taxon>Actinomycetota</taxon>
        <taxon>Actinomycetes</taxon>
        <taxon>Glycomycetales</taxon>
        <taxon>Glycomycetaceae</taxon>
        <taxon>Stackebrandtia</taxon>
    </lineage>
</organism>
<feature type="transmembrane region" description="Helical" evidence="1">
    <location>
        <begin position="465"/>
        <end position="481"/>
    </location>
</feature>
<feature type="transmembrane region" description="Helical" evidence="1">
    <location>
        <begin position="514"/>
        <end position="532"/>
    </location>
</feature>
<evidence type="ECO:0000256" key="1">
    <source>
        <dbReference type="SAM" id="Phobius"/>
    </source>
</evidence>
<feature type="transmembrane region" description="Helical" evidence="1">
    <location>
        <begin position="488"/>
        <end position="508"/>
    </location>
</feature>
<dbReference type="Proteomes" id="UP000317043">
    <property type="component" value="Unassembled WGS sequence"/>
</dbReference>
<feature type="transmembrane region" description="Helical" evidence="1">
    <location>
        <begin position="592"/>
        <end position="617"/>
    </location>
</feature>
<reference evidence="3 4" key="1">
    <citation type="submission" date="2019-06" db="EMBL/GenBank/DDBJ databases">
        <title>Sequencing the genomes of 1000 actinobacteria strains.</title>
        <authorList>
            <person name="Klenk H.-P."/>
        </authorList>
    </citation>
    <scope>NUCLEOTIDE SEQUENCE [LARGE SCALE GENOMIC DNA]</scope>
    <source>
        <strain evidence="3 4">DSM 45928</strain>
    </source>
</reference>
<feature type="transmembrane region" description="Helical" evidence="1">
    <location>
        <begin position="327"/>
        <end position="346"/>
    </location>
</feature>
<keyword evidence="4" id="KW-1185">Reference proteome</keyword>
<feature type="transmembrane region" description="Helical" evidence="1">
    <location>
        <begin position="629"/>
        <end position="648"/>
    </location>
</feature>
<evidence type="ECO:0000313" key="4">
    <source>
        <dbReference type="Proteomes" id="UP000317043"/>
    </source>
</evidence>
<feature type="transmembrane region" description="Helical" evidence="1">
    <location>
        <begin position="654"/>
        <end position="673"/>
    </location>
</feature>